<evidence type="ECO:0000259" key="2">
    <source>
        <dbReference type="PROSITE" id="PS50011"/>
    </source>
</evidence>
<feature type="compositionally biased region" description="Low complexity" evidence="1">
    <location>
        <begin position="2922"/>
        <end position="2931"/>
    </location>
</feature>
<evidence type="ECO:0000313" key="3">
    <source>
        <dbReference type="EMBL" id="TPP42609.1"/>
    </source>
</evidence>
<keyword evidence="3" id="KW-0418">Kinase</keyword>
<feature type="compositionally biased region" description="Polar residues" evidence="1">
    <location>
        <begin position="22"/>
        <end position="32"/>
    </location>
</feature>
<gene>
    <name evidence="3" type="ORF">CGC21_11470</name>
</gene>
<feature type="region of interest" description="Disordered" evidence="1">
    <location>
        <begin position="2877"/>
        <end position="2931"/>
    </location>
</feature>
<dbReference type="VEuPathDB" id="TriTrypDB:LdCL_310022700"/>
<dbReference type="InterPro" id="IPR000719">
    <property type="entry name" value="Prot_kinase_dom"/>
</dbReference>
<sequence length="3164" mass="333563">MLRSGALCKALSSPASRPEASATVSSRGSATDHSIPVSAPVFIDAFEDLTTAKPSLHREPHISSSKSPNELERRRRCYHGTQPCEQVLFTPPVRETVISEEEELSLLHARRMCSSDVQLGTTQAACAWRPASPEFTDLVPFLASQSPLEPLCSSEPAAVAPLSLNATRRASPRDATTDTAAAPTTSGDSSKITMATVSSLTVHTDSNTGRALHSRTSSLLYYSPHIHYDGNSESLETEAALHSSHAAISSSISCFHASSLVTPRALPSYPLSSSSRNSMALTKLQAESSRSEGNRSSSPTGTCGGAACIISDALALTHEKPDHLLLRALASEEGAYVPPLSTFTTTQCTIPPITAPQAEKQNVNTKSGFAPNVPSIRLPVAYSIPVSDSERSLASIPALGYGPRSTPNACSLTSARSGPSARSARHSNRCTSTLRNGVPTLKELFPTLPDELYLTRDRLCISHDSKRRLGSGAYGIVQQAELYPPGVEAPRMFTPTSESAASTSIPSTPCFSPANGRVSINSFSSIAAAVGNHENVAGASNGGYFGAEQTGRPGAMALAAKTSGNIHFRTVSMFSSDSVTASALPLHQQPYNGQTASFYNGVDDMVRWSSAVESVKDLPWGHALSLNNDATPNMTTAQAAVLSPTSGSHETPALDAVSTASSEGQHSASQSPSVERPLHCKTTAAATMDFNCQTQNDLRLPAVLGLRLGHNPDLRVSPRTSLPVSSGHLSGRVCGAATAVDDAGESTVCTGICEEGRDCLASVIESVRPSRGEGEAVDGETEPGAQHSMTSRTGRGAFALPHSPVGGGRAYRSSSMRVWRRVACGRGNESEGSGLRTYPSFTSPTIQEVSMGTSSAAAVEGKQTPCCEMVVPPATVDAYLHRFLSRTADLVSSKFVDHVDAADHTVREAAVVGADANDKAQAEGYGCLPSALPRALEDREEGGEYEPAEKTSATPERRGPESRRQRMQESLEMSRSSFLVSISYAEHELTCSDAGDETLTLTAQQAIEGAIREAQEDHQHAMDQTPEGTEKTPGAGLRLRLKGHDISCAGSEAQSEMRSDGEAATTTSTDVVLAAAAGEAERMAQRFTHLSTGTSAPASTAMAKSTNAGFFGPRTHVGGGVGGDAILGGHVTPSSTSNSWTPSGTAPIGASAAASAMSATSITRPGNLGGALVSGGTNNTLQSSFDFPRTPAVHHDMKPSMVSDALSSGAVPFRSVATKVIEKVDLTRNAMKLNAFHNELRMASRLRHPCLVNMFGVAEDAKHFYLVMDLAEKGNLAQYQQRFGVRATREMAPQFTADVVLALEYLRDGSQHSYWVTPPPDSTDDSLLQDHRHCTSRTLGMRGSAGEASAAEPRGLPGSTSAHLLRQATESASAATVSKRLSLSAPTTPPLPSQHTGATDATDNVGADACSSVSAVRLVPRESMSESSESPLRTSSTAFGHEPPVPAHTATLPRQQDDNGRSVAQQDSIIVHRDLKPENLLLTWDFHVKLADFGDACFYGDNEANNFGGTPSYISPEVFARCKASPYSDLWALGCVLYELLVGERLFSGSLVEVGTAVQQFKPEALIFPDTLTSTMADSLTAKGRDARERGTGSAAGIAEAAKDLVRQLLQPVPEERLGSAERGGFDALKAHPFFADISWDKVLQTTNMTTTNTNYTAELAEYLEPTEAVVYCSPVKLLPTVEGSSSKEHLSTKSGGTNSRSTQIALVMALTDAPRLLLVNLDLHMVQFEIPWSTELCVSVLRTERFTVTVPFSDVLRSPSIPVPGSTLPPTTTAETSPMHSSSNFSAAAANTITYTFSDCNGRADLWGVKIHHLQSMCSAKLESGSAAGRSLPRLYSTPVVPTAGGAFHLPRSSASSQQLKHQRRRDTPTLSPRAGRRFLQWPRTTPRTMRAGSLGSLTISSNERSIGAPRDMRSTAATGTCAALSSDACGCTLSARITPATRTRATSSSHRISVSQSSAFTVSSAAAATPCTPSVMLHSSDMLQPPSLTGAALPSFHRGSAIVTVTIASSNTSDSPRGSLNTWKANVGDSESVSSPKSPLEFDCTQSTACARPAAPPPLCSTASTSANTPGVSPTNTTAIPIGGEDSPQCGGNVSEARWNGYFLTPATSTCASTGALHPLSASATATYASGSVPESALGCSSSVGNVTPHLAFCSGPRCGGEGLLSNSFEVTHEALSQGEGTPGPWNTPTQADSTTGTPGTPDVLRLPSVCRDKEEGGAVGGGAPIIALAETAPAAAAAAAKLPIKRSQARQHAEIVPDAPFRVPQSGVRQVALIPIVEQYFPTPDCPLFRQLYEAYTDPSVRYYMRPNFDGKSGDLSRIPPIENSREDMHRLLLRHTAQGMFLTNAAVREVYEAGDLYRIRPVLCAVVFLYEGTNYVPEGSVQLPSPSRGGASAFAKVIGIIGDTCTLVNKPDDPLIPFRRDDVLKIRTLIMKSAGDHNMSRVVLLAAYIYYHQCCRIIGLPNVPALSASFTCFKTNIPFLCFLREMRDRMANILEAPKSSKFYIDEYCLHGAVSREYVAKMMPAVACYYISFLKAKSEQRVLKQLSHQQPIVTGCAGKERAGLTGKALMNRAETHVGSVYTDVFNDHVSLAVKAAALEGALKSGGNTAPKITYVVKGYVTRAVTSISNWSHAANEVYVVCVDSTVTVVDRASVEARNGPTHTPSLSHQLGLSEDAEAADGTTSAVVETLHVRRGDILSFYVPPSTRSTGASPSLGVTAAHDVSEDEDIFYGTSHLEALKFCSDNTSSLLSSSSGAPSRCDSAGLALDAAKGASDEDSASAEATPSSGATGLDGDAVPFEAKKGSWRVDENIFIESVLLSLVRDECKLAREATEQDPGWVYDDASRSCVHDGSFYVWHFRRGHEDFYYGTVPKFANPNRQSNRKNGGCSSGNAVQGKNGDTSPMLPPSVPPVHRQNIFSQPSQSSKLPQKGELLPLTLSAASPDVQQAYLASIASGVSLPQPPAYDASTQSAVQAAPMPFAGSIGQGHLNSMYATYPAEAAAMAAGCAPVMYTFMPVSQGQSEISPAPQQQLHTMPPQGMYGHGAPPLPPSPPQQQAVWGVAGAGNIQGTAATSQSVGTCVVNALGQLVAVGGLMGSGVAPAPQVSYTPSVAAAAPQSYPSYVMVNGQLCILQSTAASATGAAPSPMLSYQQHPHMMTFTQ</sequence>
<keyword evidence="3" id="KW-0808">Transferase</keyword>
<evidence type="ECO:0000256" key="1">
    <source>
        <dbReference type="SAM" id="MobiDB-lite"/>
    </source>
</evidence>
<dbReference type="VEuPathDB" id="TriTrypDB:LDHU3_31.2740"/>
<proteinExistence type="predicted"/>
<feature type="region of interest" description="Disordered" evidence="1">
    <location>
        <begin position="1764"/>
        <end position="1783"/>
    </location>
</feature>
<feature type="region of interest" description="Disordered" evidence="1">
    <location>
        <begin position="641"/>
        <end position="678"/>
    </location>
</feature>
<feature type="region of interest" description="Disordered" evidence="1">
    <location>
        <begin position="9"/>
        <end position="32"/>
    </location>
</feature>
<dbReference type="GO" id="GO:0005524">
    <property type="term" value="F:ATP binding"/>
    <property type="evidence" value="ECO:0007669"/>
    <property type="project" value="InterPro"/>
</dbReference>
<dbReference type="InterPro" id="IPR011009">
    <property type="entry name" value="Kinase-like_dom_sf"/>
</dbReference>
<dbReference type="Pfam" id="PF00069">
    <property type="entry name" value="Pkinase"/>
    <property type="match status" value="2"/>
</dbReference>
<comment type="caution">
    <text evidence="3">The sequence shown here is derived from an EMBL/GenBank/DDBJ whole genome shotgun (WGS) entry which is preliminary data.</text>
</comment>
<feature type="region of interest" description="Disordered" evidence="1">
    <location>
        <begin position="2178"/>
        <end position="2204"/>
    </location>
</feature>
<name>A0A504X665_LEIDO</name>
<feature type="region of interest" description="Disordered" evidence="1">
    <location>
        <begin position="163"/>
        <end position="192"/>
    </location>
</feature>
<feature type="region of interest" description="Disordered" evidence="1">
    <location>
        <begin position="936"/>
        <end position="972"/>
    </location>
</feature>
<feature type="compositionally biased region" description="Polar residues" evidence="1">
    <location>
        <begin position="2893"/>
        <end position="2904"/>
    </location>
</feature>
<feature type="region of interest" description="Disordered" evidence="1">
    <location>
        <begin position="407"/>
        <end position="429"/>
    </location>
</feature>
<feature type="compositionally biased region" description="Basic and acidic residues" evidence="1">
    <location>
        <begin position="955"/>
        <end position="969"/>
    </location>
</feature>
<dbReference type="VEuPathDB" id="TriTrypDB:LdBPK_311560.1"/>
<organism evidence="3 4">
    <name type="scientific">Leishmania donovani</name>
    <dbReference type="NCBI Taxonomy" id="5661"/>
    <lineage>
        <taxon>Eukaryota</taxon>
        <taxon>Discoba</taxon>
        <taxon>Euglenozoa</taxon>
        <taxon>Kinetoplastea</taxon>
        <taxon>Metakinetoplastina</taxon>
        <taxon>Trypanosomatida</taxon>
        <taxon>Trypanosomatidae</taxon>
        <taxon>Leishmaniinae</taxon>
        <taxon>Leishmania</taxon>
    </lineage>
</organism>
<dbReference type="VEuPathDB" id="TriTrypDB:LdBPK_311550.1"/>
<feature type="region of interest" description="Disordered" evidence="1">
    <location>
        <begin position="1338"/>
        <end position="1464"/>
    </location>
</feature>
<dbReference type="PROSITE" id="PS50011">
    <property type="entry name" value="PROTEIN_KINASE_DOM"/>
    <property type="match status" value="1"/>
</dbReference>
<evidence type="ECO:0000313" key="4">
    <source>
        <dbReference type="Proteomes" id="UP000318447"/>
    </source>
</evidence>
<feature type="compositionally biased region" description="Polar residues" evidence="1">
    <location>
        <begin position="1769"/>
        <end position="1781"/>
    </location>
</feature>
<feature type="region of interest" description="Disordered" evidence="1">
    <location>
        <begin position="269"/>
        <end position="301"/>
    </location>
</feature>
<dbReference type="EMBL" id="RHLC01000006">
    <property type="protein sequence ID" value="TPP42609.1"/>
    <property type="molecule type" value="Genomic_DNA"/>
</dbReference>
<feature type="domain" description="Protein kinase" evidence="2">
    <location>
        <begin position="1111"/>
        <end position="1635"/>
    </location>
</feature>
<dbReference type="PROSITE" id="PS00108">
    <property type="entry name" value="PROTEIN_KINASE_ST"/>
    <property type="match status" value="1"/>
</dbReference>
<dbReference type="InterPro" id="IPR008271">
    <property type="entry name" value="Ser/Thr_kinase_AS"/>
</dbReference>
<feature type="region of interest" description="Disordered" evidence="1">
    <location>
        <begin position="769"/>
        <end position="811"/>
    </location>
</feature>
<dbReference type="SMART" id="SM00220">
    <property type="entry name" value="S_TKc"/>
    <property type="match status" value="1"/>
</dbReference>
<feature type="compositionally biased region" description="Low complexity" evidence="1">
    <location>
        <begin position="177"/>
        <end position="186"/>
    </location>
</feature>
<accession>A0A504X665</accession>
<dbReference type="PANTHER" id="PTHR35614">
    <property type="match status" value="1"/>
</dbReference>
<feature type="region of interest" description="Disordered" evidence="1">
    <location>
        <begin position="2774"/>
        <end position="2798"/>
    </location>
</feature>
<feature type="compositionally biased region" description="Low complexity" evidence="1">
    <location>
        <begin position="1425"/>
        <end position="1437"/>
    </location>
</feature>
<dbReference type="FunFam" id="1.10.510.10:FF:002111">
    <property type="entry name" value="Protein kinase, putative"/>
    <property type="match status" value="1"/>
</dbReference>
<dbReference type="Gene3D" id="1.10.510.10">
    <property type="entry name" value="Transferase(Phosphotransferase) domain 1"/>
    <property type="match status" value="2"/>
</dbReference>
<feature type="compositionally biased region" description="Polar residues" evidence="1">
    <location>
        <begin position="1358"/>
        <end position="1376"/>
    </location>
</feature>
<dbReference type="VEuPathDB" id="TriTrypDB:LdCL_310022600"/>
<dbReference type="VEuPathDB" id="TriTrypDB:LDHU3_31.2730"/>
<protein>
    <submittedName>
        <fullName evidence="3">Protein kinase domain family protein</fullName>
    </submittedName>
</protein>
<feature type="compositionally biased region" description="Polar residues" evidence="1">
    <location>
        <begin position="658"/>
        <end position="673"/>
    </location>
</feature>
<feature type="compositionally biased region" description="Polar residues" evidence="1">
    <location>
        <begin position="2187"/>
        <end position="2201"/>
    </location>
</feature>
<dbReference type="PANTHER" id="PTHR35614:SF5">
    <property type="entry name" value="SPRY DOMAIN-CONTAINING PROTEIN"/>
    <property type="match status" value="1"/>
</dbReference>
<feature type="region of interest" description="Disordered" evidence="1">
    <location>
        <begin position="1848"/>
        <end position="1876"/>
    </location>
</feature>
<dbReference type="Proteomes" id="UP000318447">
    <property type="component" value="Unassembled WGS sequence"/>
</dbReference>
<reference evidence="4" key="1">
    <citation type="submission" date="2019-02" db="EMBL/GenBank/DDBJ databases">
        <title>FDA dAtabase for Regulatory Grade micrObial Sequences (FDA-ARGOS): Supporting development and validation of Infectious Disease Dx tests.</title>
        <authorList>
            <person name="Duncan R."/>
            <person name="Fisher C."/>
            <person name="Tallon L."/>
            <person name="Sadzewicz L."/>
            <person name="Sengamalay N."/>
            <person name="Ott S."/>
            <person name="Godinez A."/>
            <person name="Nagaraj S."/>
            <person name="Vavikolanu K."/>
            <person name="Nadendla S."/>
            <person name="Aluvathingal J."/>
            <person name="Sichtig H."/>
        </authorList>
    </citation>
    <scope>NUCLEOTIDE SEQUENCE [LARGE SCALE GENOMIC DNA]</scope>
    <source>
        <strain evidence="4">FDAARGOS_361</strain>
    </source>
</reference>
<dbReference type="SUPFAM" id="SSF56112">
    <property type="entry name" value="Protein kinase-like (PK-like)"/>
    <property type="match status" value="2"/>
</dbReference>
<dbReference type="GO" id="GO:0004672">
    <property type="term" value="F:protein kinase activity"/>
    <property type="evidence" value="ECO:0007669"/>
    <property type="project" value="InterPro"/>
</dbReference>